<dbReference type="KEGG" id="nik:F5I99_00195"/>
<proteinExistence type="predicted"/>
<evidence type="ECO:0000313" key="1">
    <source>
        <dbReference type="EMBL" id="QEW05044.1"/>
    </source>
</evidence>
<evidence type="ECO:0000313" key="2">
    <source>
        <dbReference type="Proteomes" id="UP000325606"/>
    </source>
</evidence>
<organism evidence="1 2">
    <name type="scientific">Nitrincola iocasae</name>
    <dbReference type="NCBI Taxonomy" id="2614693"/>
    <lineage>
        <taxon>Bacteria</taxon>
        <taxon>Pseudomonadati</taxon>
        <taxon>Pseudomonadota</taxon>
        <taxon>Gammaproteobacteria</taxon>
        <taxon>Oceanospirillales</taxon>
        <taxon>Oceanospirillaceae</taxon>
        <taxon>Nitrincola</taxon>
    </lineage>
</organism>
<dbReference type="PIRSF" id="PIRSF005788">
    <property type="entry name" value="NifK"/>
    <property type="match status" value="1"/>
</dbReference>
<dbReference type="EMBL" id="CP044222">
    <property type="protein sequence ID" value="QEW05044.1"/>
    <property type="molecule type" value="Genomic_DNA"/>
</dbReference>
<reference evidence="1 2" key="1">
    <citation type="submission" date="2019-09" db="EMBL/GenBank/DDBJ databases">
        <title>Nitrincola iocasae sp. nov., a bacterium isolated from the sediment collected at a cold seep field in South China Sea.</title>
        <authorList>
            <person name="Zhang H."/>
            <person name="Wang H."/>
            <person name="Li C."/>
        </authorList>
    </citation>
    <scope>NUCLEOTIDE SEQUENCE [LARGE SCALE GENOMIC DNA]</scope>
    <source>
        <strain evidence="1 2">KXZD1103</strain>
    </source>
</reference>
<dbReference type="RefSeq" id="WP_151053110.1">
    <property type="nucleotide sequence ID" value="NZ_CP044222.1"/>
</dbReference>
<dbReference type="Pfam" id="PF03270">
    <property type="entry name" value="DUF269"/>
    <property type="match status" value="1"/>
</dbReference>
<dbReference type="NCBIfam" id="TIGR02935">
    <property type="entry name" value="NifX-associated nitrogen fixation protein"/>
    <property type="match status" value="1"/>
</dbReference>
<protein>
    <submittedName>
        <fullName evidence="1">NifX-associated nitrogen fixation protein</fullName>
    </submittedName>
</protein>
<accession>A0A5J6L8X4</accession>
<dbReference type="Proteomes" id="UP000325606">
    <property type="component" value="Chromosome"/>
</dbReference>
<dbReference type="Gene3D" id="1.10.3100.20">
    <property type="entry name" value="Protein of unknown function DUF269"/>
    <property type="match status" value="1"/>
</dbReference>
<name>A0A5J6L8X4_9GAMM</name>
<sequence>MNQCAEATLPDHPFIAEMIRQTRAFDSYGVNEQLNTTELLLPYVVTKAQRREIPIIGDPDEEILARLKAYYSAIAMRIEAVCGMMATPLFSLSHEGFGRVIISVGKLLVLDRSLRDVHRFGFESMQSLCEQADTLVDKALELVRAHPDAAAD</sequence>
<keyword evidence="2" id="KW-1185">Reference proteome</keyword>
<gene>
    <name evidence="1" type="ORF">F5I99_00195</name>
</gene>
<dbReference type="InterPro" id="IPR004952">
    <property type="entry name" value="NifX-assoc_nitrogen_fix"/>
</dbReference>
<dbReference type="AlphaFoldDB" id="A0A5J6L8X4"/>